<reference evidence="2 3" key="1">
    <citation type="submission" date="2016-08" db="EMBL/GenBank/DDBJ databases">
        <title>The complete genome of Streptomyces subrutilus 10-1-1.</title>
        <authorList>
            <person name="Chen X."/>
        </authorList>
    </citation>
    <scope>NUCLEOTIDE SEQUENCE [LARGE SCALE GENOMIC DNA]</scope>
    <source>
        <strain evidence="2 3">10-1-1</strain>
        <plasmid evidence="3">pacmp1</plasmid>
    </source>
</reference>
<gene>
    <name evidence="2" type="ORF">BGK67_34675</name>
</gene>
<sequence length="64" mass="6801">MQRADFDPDAPLALVEARSVARPVPAVPDACGTEALFGDEPAPKRPTRHAQPAQAPGYETDALF</sequence>
<evidence type="ECO:0000313" key="2">
    <source>
        <dbReference type="EMBL" id="OEJ21124.1"/>
    </source>
</evidence>
<geneLocation type="plasmid" evidence="3">
    <name>pacmp1</name>
</geneLocation>
<dbReference type="EMBL" id="MEHK01000005">
    <property type="protein sequence ID" value="OEJ21124.1"/>
    <property type="molecule type" value="Genomic_DNA"/>
</dbReference>
<accession>A0A1E5NXZ6</accession>
<comment type="caution">
    <text evidence="2">The sequence shown here is derived from an EMBL/GenBank/DDBJ whole genome shotgun (WGS) entry which is preliminary data.</text>
</comment>
<dbReference type="Proteomes" id="UP000095705">
    <property type="component" value="Plasmid pACMP1"/>
</dbReference>
<name>A0A1E5NXZ6_9ACTN</name>
<keyword evidence="2" id="KW-0614">Plasmid</keyword>
<feature type="region of interest" description="Disordered" evidence="1">
    <location>
        <begin position="37"/>
        <end position="64"/>
    </location>
</feature>
<organism evidence="2 3">
    <name type="scientific">Streptomyces subrutilus</name>
    <dbReference type="NCBI Taxonomy" id="36818"/>
    <lineage>
        <taxon>Bacteria</taxon>
        <taxon>Bacillati</taxon>
        <taxon>Actinomycetota</taxon>
        <taxon>Actinomycetes</taxon>
        <taxon>Kitasatosporales</taxon>
        <taxon>Streptomycetaceae</taxon>
        <taxon>Streptomyces</taxon>
    </lineage>
</organism>
<dbReference type="OrthoDB" id="4320097at2"/>
<proteinExistence type="predicted"/>
<evidence type="ECO:0000256" key="1">
    <source>
        <dbReference type="SAM" id="MobiDB-lite"/>
    </source>
</evidence>
<keyword evidence="3" id="KW-1185">Reference proteome</keyword>
<evidence type="ECO:0000313" key="3">
    <source>
        <dbReference type="Proteomes" id="UP000095705"/>
    </source>
</evidence>
<dbReference type="AlphaFoldDB" id="A0A1E5NXZ6"/>
<protein>
    <submittedName>
        <fullName evidence="2">Uncharacterized protein</fullName>
    </submittedName>
</protein>